<proteinExistence type="predicted"/>
<dbReference type="STRING" id="87229.A0A4Z1KQT1"/>
<organism evidence="1 2">
    <name type="scientific">Botrytis porri</name>
    <dbReference type="NCBI Taxonomy" id="87229"/>
    <lineage>
        <taxon>Eukaryota</taxon>
        <taxon>Fungi</taxon>
        <taxon>Dikarya</taxon>
        <taxon>Ascomycota</taxon>
        <taxon>Pezizomycotina</taxon>
        <taxon>Leotiomycetes</taxon>
        <taxon>Helotiales</taxon>
        <taxon>Sclerotiniaceae</taxon>
        <taxon>Botrytis</taxon>
    </lineage>
</organism>
<protein>
    <submittedName>
        <fullName evidence="1">Uncharacterized protein</fullName>
    </submittedName>
</protein>
<name>A0A4Z1KQT1_9HELO</name>
<gene>
    <name evidence="1" type="ORF">BPOR_0305g00100</name>
</gene>
<evidence type="ECO:0000313" key="2">
    <source>
        <dbReference type="Proteomes" id="UP000297280"/>
    </source>
</evidence>
<sequence length="393" mass="44344">MASTSLDTNDAADSPIFQPADAEILERAGHLKPAHGRRREVSSHLISEEYISSSSGFEDSQIVPDLLVSLETLIYIGWGQQKAGEIWRRWREVKDAETEDGREAIFEIEFLDFVLERYVPEVDISNDRETSIEQMELWGLAAELINCIMASEFEDVRMTETVQYWVRDTMSIRYLGLEGLQKKSARRDEKRRNGTDDGGSEIRAAVAIAPLSTVPGHTILFKAISSTRVGYLPDGSMDIESLTSLPPTDFRGRVFAPLYFTPSLPVAKVYRDYARNRTSSTVLMIQMKVPNSFIEALPPHICSFGNLWKQVVYTCRGGNNLRGTMARIHSHALIIAPIAKGDNNAIARLRDWREITLNNVVHVDGEQAIQYVFQTESVFRELEEVCELSVIKV</sequence>
<evidence type="ECO:0000313" key="1">
    <source>
        <dbReference type="EMBL" id="TGO86424.1"/>
    </source>
</evidence>
<comment type="caution">
    <text evidence="1">The sequence shown here is derived from an EMBL/GenBank/DDBJ whole genome shotgun (WGS) entry which is preliminary data.</text>
</comment>
<accession>A0A4Z1KQT1</accession>
<dbReference type="AlphaFoldDB" id="A0A4Z1KQT1"/>
<keyword evidence="2" id="KW-1185">Reference proteome</keyword>
<dbReference type="Proteomes" id="UP000297280">
    <property type="component" value="Unassembled WGS sequence"/>
</dbReference>
<reference evidence="1 2" key="1">
    <citation type="submission" date="2017-12" db="EMBL/GenBank/DDBJ databases">
        <title>Comparative genomics of Botrytis spp.</title>
        <authorList>
            <person name="Valero-Jimenez C.A."/>
            <person name="Tapia P."/>
            <person name="Veloso J."/>
            <person name="Silva-Moreno E."/>
            <person name="Staats M."/>
            <person name="Valdes J.H."/>
            <person name="Van Kan J.A.L."/>
        </authorList>
    </citation>
    <scope>NUCLEOTIDE SEQUENCE [LARGE SCALE GENOMIC DNA]</scope>
    <source>
        <strain evidence="1 2">MUCL3349</strain>
    </source>
</reference>
<dbReference type="EMBL" id="PQXO01000304">
    <property type="protein sequence ID" value="TGO86424.1"/>
    <property type="molecule type" value="Genomic_DNA"/>
</dbReference>